<evidence type="ECO:0000313" key="8">
    <source>
        <dbReference type="EMBL" id="RNI16938.1"/>
    </source>
</evidence>
<evidence type="ECO:0000256" key="5">
    <source>
        <dbReference type="SAM" id="MobiDB-lite"/>
    </source>
</evidence>
<dbReference type="PIRSF" id="PIRSF006060">
    <property type="entry name" value="AA_transporter"/>
    <property type="match status" value="1"/>
</dbReference>
<accession>A0A3M9LX53</accession>
<feature type="transmembrane region" description="Helical" evidence="6">
    <location>
        <begin position="341"/>
        <end position="364"/>
    </location>
</feature>
<feature type="transmembrane region" description="Helical" evidence="6">
    <location>
        <begin position="93"/>
        <end position="112"/>
    </location>
</feature>
<gene>
    <name evidence="8" type="ORF">EFY87_19760</name>
</gene>
<keyword evidence="9" id="KW-1185">Reference proteome</keyword>
<feature type="domain" description="Amino acid permease/ SLC12A" evidence="7">
    <location>
        <begin position="80"/>
        <end position="488"/>
    </location>
</feature>
<sequence>MNAQETVVSSNSNPSEQDEGTNAATSLSPGPGPAQAENGVQSESPSRASFGDRKLGLSHVIAQSLATNAPIFNAITFLPLIVGGTTGNGAGSAVPLSVLFSAVTMFGVMWTLSRFSRYLDTTGSVYVFISRSFGDRTGTAFGSLNYLSIVLGPLTPLIFGGYLQGYLSSQFGIHISWWILSLGLIAVSALILALGVGISTRIQLVWMLVAMLAITAFSVVVIIRSISGGVDALAPFNVHSSPHGWLGVAWGMLYGLFIFAGVESAQNLAEETPNPKRSIPRALMIVVGLLTVYFMLVAYATVLGFHLDGDAIAKDAAPLLALAAPGHYGATWLVDVLTVMLLFDMFTLTLGTCVYGSRGLFALARDGRLPHALTRVSGKRHVPTVATATPVVWMVALVLGTAVAGSLFVKTGSPAYLTVFTWIGGIQGLITAVIYGTVCLSAFGWLRRKDSHAAYLVVAAGVGVLSACGILFSNLYHASASMYVNILIVAGFLLFSFVQSTIRRRRGQFGASAASLEELEEI</sequence>
<reference evidence="8 9" key="1">
    <citation type="submission" date="2018-11" db="EMBL/GenBank/DDBJ databases">
        <title>Draft genome of Simplicispira Flexivirga sp. BO-16.</title>
        <authorList>
            <person name="Im W.T."/>
        </authorList>
    </citation>
    <scope>NUCLEOTIDE SEQUENCE [LARGE SCALE GENOMIC DNA]</scope>
    <source>
        <strain evidence="8 9">BO-16</strain>
    </source>
</reference>
<dbReference type="InterPro" id="IPR004841">
    <property type="entry name" value="AA-permease/SLC12A_dom"/>
</dbReference>
<dbReference type="PANTHER" id="PTHR42770:SF7">
    <property type="entry name" value="MEMBRANE PROTEIN"/>
    <property type="match status" value="1"/>
</dbReference>
<comment type="subcellular location">
    <subcellularLocation>
        <location evidence="1">Membrane</location>
        <topology evidence="1">Multi-pass membrane protein</topology>
    </subcellularLocation>
</comment>
<dbReference type="EMBL" id="RJJQ01000036">
    <property type="protein sequence ID" value="RNI16938.1"/>
    <property type="molecule type" value="Genomic_DNA"/>
</dbReference>
<proteinExistence type="predicted"/>
<keyword evidence="2 6" id="KW-0812">Transmembrane</keyword>
<feature type="transmembrane region" description="Helical" evidence="6">
    <location>
        <begin position="60"/>
        <end position="81"/>
    </location>
</feature>
<feature type="transmembrane region" description="Helical" evidence="6">
    <location>
        <begin position="453"/>
        <end position="472"/>
    </location>
</feature>
<name>A0A3M9LX53_9MICO</name>
<feature type="region of interest" description="Disordered" evidence="5">
    <location>
        <begin position="1"/>
        <end position="50"/>
    </location>
</feature>
<dbReference type="Proteomes" id="UP000271678">
    <property type="component" value="Unassembled WGS sequence"/>
</dbReference>
<evidence type="ECO:0000256" key="2">
    <source>
        <dbReference type="ARBA" id="ARBA00022692"/>
    </source>
</evidence>
<evidence type="ECO:0000256" key="1">
    <source>
        <dbReference type="ARBA" id="ARBA00004141"/>
    </source>
</evidence>
<dbReference type="InterPro" id="IPR050367">
    <property type="entry name" value="APC_superfamily"/>
</dbReference>
<dbReference type="Pfam" id="PF00324">
    <property type="entry name" value="AA_permease"/>
    <property type="match status" value="1"/>
</dbReference>
<feature type="transmembrane region" description="Helical" evidence="6">
    <location>
        <begin position="204"/>
        <end position="223"/>
    </location>
</feature>
<evidence type="ECO:0000256" key="3">
    <source>
        <dbReference type="ARBA" id="ARBA00022989"/>
    </source>
</evidence>
<feature type="transmembrane region" description="Helical" evidence="6">
    <location>
        <begin position="282"/>
        <end position="302"/>
    </location>
</feature>
<protein>
    <submittedName>
        <fullName evidence="8">APC family permease</fullName>
    </submittedName>
</protein>
<organism evidence="8 9">
    <name type="scientific">Flexivirga caeni</name>
    <dbReference type="NCBI Taxonomy" id="2294115"/>
    <lineage>
        <taxon>Bacteria</taxon>
        <taxon>Bacillati</taxon>
        <taxon>Actinomycetota</taxon>
        <taxon>Actinomycetes</taxon>
        <taxon>Micrococcales</taxon>
        <taxon>Dermacoccaceae</taxon>
        <taxon>Flexivirga</taxon>
    </lineage>
</organism>
<feature type="transmembrane region" description="Helical" evidence="6">
    <location>
        <begin position="243"/>
        <end position="262"/>
    </location>
</feature>
<feature type="transmembrane region" description="Helical" evidence="6">
    <location>
        <begin position="144"/>
        <end position="163"/>
    </location>
</feature>
<feature type="compositionally biased region" description="Polar residues" evidence="5">
    <location>
        <begin position="1"/>
        <end position="28"/>
    </location>
</feature>
<keyword evidence="4 6" id="KW-0472">Membrane</keyword>
<keyword evidence="3 6" id="KW-1133">Transmembrane helix</keyword>
<feature type="transmembrane region" description="Helical" evidence="6">
    <location>
        <begin position="175"/>
        <end position="197"/>
    </location>
</feature>
<dbReference type="PANTHER" id="PTHR42770">
    <property type="entry name" value="AMINO ACID TRANSPORTER-RELATED"/>
    <property type="match status" value="1"/>
</dbReference>
<feature type="transmembrane region" description="Helical" evidence="6">
    <location>
        <begin position="415"/>
        <end position="446"/>
    </location>
</feature>
<dbReference type="AlphaFoldDB" id="A0A3M9LX53"/>
<feature type="transmembrane region" description="Helical" evidence="6">
    <location>
        <begin position="478"/>
        <end position="498"/>
    </location>
</feature>
<evidence type="ECO:0000313" key="9">
    <source>
        <dbReference type="Proteomes" id="UP000271678"/>
    </source>
</evidence>
<evidence type="ECO:0000256" key="4">
    <source>
        <dbReference type="ARBA" id="ARBA00023136"/>
    </source>
</evidence>
<dbReference type="Gene3D" id="1.20.1740.10">
    <property type="entry name" value="Amino acid/polyamine transporter I"/>
    <property type="match status" value="1"/>
</dbReference>
<dbReference type="GO" id="GO:0016020">
    <property type="term" value="C:membrane"/>
    <property type="evidence" value="ECO:0007669"/>
    <property type="project" value="UniProtKB-SubCell"/>
</dbReference>
<evidence type="ECO:0000259" key="7">
    <source>
        <dbReference type="Pfam" id="PF00324"/>
    </source>
</evidence>
<feature type="transmembrane region" description="Helical" evidence="6">
    <location>
        <begin position="385"/>
        <end position="409"/>
    </location>
</feature>
<feature type="compositionally biased region" description="Polar residues" evidence="5">
    <location>
        <begin position="38"/>
        <end position="47"/>
    </location>
</feature>
<evidence type="ECO:0000256" key="6">
    <source>
        <dbReference type="SAM" id="Phobius"/>
    </source>
</evidence>
<dbReference type="GO" id="GO:0055085">
    <property type="term" value="P:transmembrane transport"/>
    <property type="evidence" value="ECO:0007669"/>
    <property type="project" value="InterPro"/>
</dbReference>
<comment type="caution">
    <text evidence="8">The sequence shown here is derived from an EMBL/GenBank/DDBJ whole genome shotgun (WGS) entry which is preliminary data.</text>
</comment>